<proteinExistence type="predicted"/>
<evidence type="ECO:0000313" key="1">
    <source>
        <dbReference type="EMBL" id="MBP2295277.1"/>
    </source>
</evidence>
<keyword evidence="2" id="KW-1185">Reference proteome</keyword>
<protein>
    <submittedName>
        <fullName evidence="1">Sulfur carrier protein</fullName>
    </submittedName>
</protein>
<dbReference type="EMBL" id="JAGINP010000021">
    <property type="protein sequence ID" value="MBP2295277.1"/>
    <property type="molecule type" value="Genomic_DNA"/>
</dbReference>
<dbReference type="Pfam" id="PF02597">
    <property type="entry name" value="ThiS"/>
    <property type="match status" value="1"/>
</dbReference>
<dbReference type="SUPFAM" id="SSF54285">
    <property type="entry name" value="MoaD/ThiS"/>
    <property type="match status" value="1"/>
</dbReference>
<dbReference type="InterPro" id="IPR016155">
    <property type="entry name" value="Mopterin_synth/thiamin_S_b"/>
</dbReference>
<evidence type="ECO:0000313" key="2">
    <source>
        <dbReference type="Proteomes" id="UP000781958"/>
    </source>
</evidence>
<dbReference type="InterPro" id="IPR010035">
    <property type="entry name" value="Thi_S"/>
</dbReference>
<dbReference type="InterPro" id="IPR012675">
    <property type="entry name" value="Beta-grasp_dom_sf"/>
</dbReference>
<gene>
    <name evidence="1" type="ORF">J2851_005082</name>
</gene>
<name>A0ABS4SRT5_9PROT</name>
<dbReference type="CDD" id="cd00565">
    <property type="entry name" value="Ubl_ThiS"/>
    <property type="match status" value="1"/>
</dbReference>
<dbReference type="Proteomes" id="UP000781958">
    <property type="component" value="Unassembled WGS sequence"/>
</dbReference>
<dbReference type="InterPro" id="IPR003749">
    <property type="entry name" value="ThiS/MoaD-like"/>
</dbReference>
<sequence length="69" mass="7029">MNGTIRINGRDEDLAADTVAALLAGRGIVPGTRGVAVALNGAVVPSRHWDQTPLSAGDALEIIRPVQGG</sequence>
<comment type="caution">
    <text evidence="1">The sequence shown here is derived from an EMBL/GenBank/DDBJ whole genome shotgun (WGS) entry which is preliminary data.</text>
</comment>
<dbReference type="PANTHER" id="PTHR34472:SF1">
    <property type="entry name" value="SULFUR CARRIER PROTEIN THIS"/>
    <property type="match status" value="1"/>
</dbReference>
<organism evidence="1 2">
    <name type="scientific">Azospirillum rugosum</name>
    <dbReference type="NCBI Taxonomy" id="416170"/>
    <lineage>
        <taxon>Bacteria</taxon>
        <taxon>Pseudomonadati</taxon>
        <taxon>Pseudomonadota</taxon>
        <taxon>Alphaproteobacteria</taxon>
        <taxon>Rhodospirillales</taxon>
        <taxon>Azospirillaceae</taxon>
        <taxon>Azospirillum</taxon>
    </lineage>
</organism>
<reference evidence="1 2" key="1">
    <citation type="submission" date="2021-03" db="EMBL/GenBank/DDBJ databases">
        <title>Genomic Encyclopedia of Type Strains, Phase III (KMG-III): the genomes of soil and plant-associated and newly described type strains.</title>
        <authorList>
            <person name="Whitman W."/>
        </authorList>
    </citation>
    <scope>NUCLEOTIDE SEQUENCE [LARGE SCALE GENOMIC DNA]</scope>
    <source>
        <strain evidence="1 2">IMMIB AFH-6</strain>
    </source>
</reference>
<dbReference type="RefSeq" id="WP_209769721.1">
    <property type="nucleotide sequence ID" value="NZ_JAGINP010000021.1"/>
</dbReference>
<dbReference type="PANTHER" id="PTHR34472">
    <property type="entry name" value="SULFUR CARRIER PROTEIN THIS"/>
    <property type="match status" value="1"/>
</dbReference>
<accession>A0ABS4SRT5</accession>
<dbReference type="Gene3D" id="3.10.20.30">
    <property type="match status" value="1"/>
</dbReference>
<dbReference type="NCBIfam" id="TIGR01683">
    <property type="entry name" value="thiS"/>
    <property type="match status" value="1"/>
</dbReference>